<evidence type="ECO:0000256" key="2">
    <source>
        <dbReference type="SAM" id="Phobius"/>
    </source>
</evidence>
<evidence type="ECO:0000256" key="1">
    <source>
        <dbReference type="ARBA" id="ARBA00023125"/>
    </source>
</evidence>
<evidence type="ECO:0000313" key="4">
    <source>
        <dbReference type="EMBL" id="GLX83716.1"/>
    </source>
</evidence>
<keyword evidence="2" id="KW-0472">Membrane</keyword>
<keyword evidence="1" id="KW-0238">DNA-binding</keyword>
<dbReference type="EMBL" id="BSSU01000022">
    <property type="protein sequence ID" value="GLX83716.1"/>
    <property type="molecule type" value="Genomic_DNA"/>
</dbReference>
<proteinExistence type="predicted"/>
<evidence type="ECO:0000259" key="3">
    <source>
        <dbReference type="PROSITE" id="PS50943"/>
    </source>
</evidence>
<dbReference type="InterPro" id="IPR025698">
    <property type="entry name" value="2TM_dom"/>
</dbReference>
<dbReference type="SUPFAM" id="SSF47413">
    <property type="entry name" value="lambda repressor-like DNA-binding domains"/>
    <property type="match status" value="1"/>
</dbReference>
<dbReference type="PROSITE" id="PS50943">
    <property type="entry name" value="HTH_CROC1"/>
    <property type="match status" value="1"/>
</dbReference>
<dbReference type="Gene3D" id="1.10.260.40">
    <property type="entry name" value="lambda repressor-like DNA-binding domains"/>
    <property type="match status" value="1"/>
</dbReference>
<feature type="transmembrane region" description="Helical" evidence="2">
    <location>
        <begin position="118"/>
        <end position="140"/>
    </location>
</feature>
<keyword evidence="2" id="KW-0812">Transmembrane</keyword>
<dbReference type="PANTHER" id="PTHR46558:SF11">
    <property type="entry name" value="HTH-TYPE TRANSCRIPTIONAL REGULATOR XRE"/>
    <property type="match status" value="1"/>
</dbReference>
<evidence type="ECO:0000313" key="5">
    <source>
        <dbReference type="Proteomes" id="UP001157133"/>
    </source>
</evidence>
<gene>
    <name evidence="4" type="ORF">theurythT_31690</name>
</gene>
<keyword evidence="5" id="KW-1185">Reference proteome</keyword>
<sequence>MLIKSLRQKNNWSQEQLAQFCGLNIRTIQRVEKGDTVGLETLKSLAAVFDIDVDTLKNENISANTTHVSKDTHDEREKREQAAIAEVKSKKSFYMLTLFLLGIFIFFFVPNYNGGENLGALISTAMCFAMIIGAQAIVVFQPFGEKWEQKKIKQALEKCEKER</sequence>
<accession>A0ABQ6H9Y6</accession>
<dbReference type="InterPro" id="IPR001387">
    <property type="entry name" value="Cro/C1-type_HTH"/>
</dbReference>
<keyword evidence="2" id="KW-1133">Transmembrane helix</keyword>
<dbReference type="InterPro" id="IPR010982">
    <property type="entry name" value="Lambda_DNA-bd_dom_sf"/>
</dbReference>
<feature type="domain" description="HTH cro/C1-type" evidence="3">
    <location>
        <begin position="3"/>
        <end position="56"/>
    </location>
</feature>
<protein>
    <submittedName>
        <fullName evidence="4">XRE family transcriptional regulator</fullName>
    </submittedName>
</protein>
<dbReference type="RefSeq" id="WP_284209202.1">
    <property type="nucleotide sequence ID" value="NZ_BSSU01000022.1"/>
</dbReference>
<dbReference type="SMART" id="SM00530">
    <property type="entry name" value="HTH_XRE"/>
    <property type="match status" value="1"/>
</dbReference>
<dbReference type="Proteomes" id="UP001157133">
    <property type="component" value="Unassembled WGS sequence"/>
</dbReference>
<dbReference type="PANTHER" id="PTHR46558">
    <property type="entry name" value="TRACRIPTIONAL REGULATORY PROTEIN-RELATED-RELATED"/>
    <property type="match status" value="1"/>
</dbReference>
<feature type="transmembrane region" description="Helical" evidence="2">
    <location>
        <begin position="93"/>
        <end position="112"/>
    </location>
</feature>
<name>A0ABQ6H9Y6_9GAMM</name>
<organism evidence="4 5">
    <name type="scientific">Thalassotalea eurytherma</name>
    <dbReference type="NCBI Taxonomy" id="1144278"/>
    <lineage>
        <taxon>Bacteria</taxon>
        <taxon>Pseudomonadati</taxon>
        <taxon>Pseudomonadota</taxon>
        <taxon>Gammaproteobacteria</taxon>
        <taxon>Alteromonadales</taxon>
        <taxon>Colwelliaceae</taxon>
        <taxon>Thalassotalea</taxon>
    </lineage>
</organism>
<dbReference type="CDD" id="cd00093">
    <property type="entry name" value="HTH_XRE"/>
    <property type="match status" value="1"/>
</dbReference>
<dbReference type="Pfam" id="PF13239">
    <property type="entry name" value="2TM"/>
    <property type="match status" value="1"/>
</dbReference>
<dbReference type="Pfam" id="PF01381">
    <property type="entry name" value="HTH_3"/>
    <property type="match status" value="1"/>
</dbReference>
<reference evidence="4 5" key="1">
    <citation type="submission" date="2023-03" db="EMBL/GenBank/DDBJ databases">
        <title>Draft genome sequence of Thalassotalea eurytherma JCM 18482T.</title>
        <authorList>
            <person name="Sawabe T."/>
        </authorList>
    </citation>
    <scope>NUCLEOTIDE SEQUENCE [LARGE SCALE GENOMIC DNA]</scope>
    <source>
        <strain evidence="4 5">JCM 18482</strain>
    </source>
</reference>
<comment type="caution">
    <text evidence="4">The sequence shown here is derived from an EMBL/GenBank/DDBJ whole genome shotgun (WGS) entry which is preliminary data.</text>
</comment>